<protein>
    <submittedName>
        <fullName evidence="1">Uncharacterized protein</fullName>
    </submittedName>
</protein>
<comment type="caution">
    <text evidence="1">The sequence shown here is derived from an EMBL/GenBank/DDBJ whole genome shotgun (WGS) entry which is preliminary data.</text>
</comment>
<dbReference type="Proteomes" id="UP001303046">
    <property type="component" value="Unassembled WGS sequence"/>
</dbReference>
<reference evidence="1 2" key="1">
    <citation type="submission" date="2023-08" db="EMBL/GenBank/DDBJ databases">
        <title>A Necator americanus chromosomal reference genome.</title>
        <authorList>
            <person name="Ilik V."/>
            <person name="Petrzelkova K.J."/>
            <person name="Pardy F."/>
            <person name="Fuh T."/>
            <person name="Niatou-Singa F.S."/>
            <person name="Gouil Q."/>
            <person name="Baker L."/>
            <person name="Ritchie M.E."/>
            <person name="Jex A.R."/>
            <person name="Gazzola D."/>
            <person name="Li H."/>
            <person name="Toshio Fujiwara R."/>
            <person name="Zhan B."/>
            <person name="Aroian R.V."/>
            <person name="Pafco B."/>
            <person name="Schwarz E.M."/>
        </authorList>
    </citation>
    <scope>NUCLEOTIDE SEQUENCE [LARGE SCALE GENOMIC DNA]</scope>
    <source>
        <strain evidence="1 2">Aroian</strain>
        <tissue evidence="1">Whole animal</tissue>
    </source>
</reference>
<evidence type="ECO:0000313" key="1">
    <source>
        <dbReference type="EMBL" id="KAK6760076.1"/>
    </source>
</evidence>
<proteinExistence type="predicted"/>
<evidence type="ECO:0000313" key="2">
    <source>
        <dbReference type="Proteomes" id="UP001303046"/>
    </source>
</evidence>
<sequence length="83" mass="8927">MKMPAVCATAAEAAAVVRSTGTECRLTWTCPPGTSPYYYVYAPPAPQPYPAENYAQCFAPPNTFWYLPDGTTTIDGMACQSPP</sequence>
<organism evidence="1 2">
    <name type="scientific">Necator americanus</name>
    <name type="common">Human hookworm</name>
    <dbReference type="NCBI Taxonomy" id="51031"/>
    <lineage>
        <taxon>Eukaryota</taxon>
        <taxon>Metazoa</taxon>
        <taxon>Ecdysozoa</taxon>
        <taxon>Nematoda</taxon>
        <taxon>Chromadorea</taxon>
        <taxon>Rhabditida</taxon>
        <taxon>Rhabditina</taxon>
        <taxon>Rhabditomorpha</taxon>
        <taxon>Strongyloidea</taxon>
        <taxon>Ancylostomatidae</taxon>
        <taxon>Bunostominae</taxon>
        <taxon>Necator</taxon>
    </lineage>
</organism>
<name>A0ABR1EE70_NECAM</name>
<dbReference type="EMBL" id="JAVFWL010000006">
    <property type="protein sequence ID" value="KAK6760076.1"/>
    <property type="molecule type" value="Genomic_DNA"/>
</dbReference>
<keyword evidence="2" id="KW-1185">Reference proteome</keyword>
<gene>
    <name evidence="1" type="primary">Necator_chrX.g21713</name>
    <name evidence="1" type="ORF">RB195_021552</name>
</gene>
<accession>A0ABR1EE70</accession>